<sequence length="84" mass="8812">MGRRGKREGDGGLAEDGGLWNASISSISLRRRSTIETVGFAQPRGGSDVDESMGKQTTDLAGFLWRVGGRPVEPHGSTISALPG</sequence>
<dbReference type="Proteomes" id="UP001177670">
    <property type="component" value="Unassembled WGS sequence"/>
</dbReference>
<accession>A0AA40KT02</accession>
<organism evidence="1 2">
    <name type="scientific">Melipona bicolor</name>
    <dbReference type="NCBI Taxonomy" id="60889"/>
    <lineage>
        <taxon>Eukaryota</taxon>
        <taxon>Metazoa</taxon>
        <taxon>Ecdysozoa</taxon>
        <taxon>Arthropoda</taxon>
        <taxon>Hexapoda</taxon>
        <taxon>Insecta</taxon>
        <taxon>Pterygota</taxon>
        <taxon>Neoptera</taxon>
        <taxon>Endopterygota</taxon>
        <taxon>Hymenoptera</taxon>
        <taxon>Apocrita</taxon>
        <taxon>Aculeata</taxon>
        <taxon>Apoidea</taxon>
        <taxon>Anthophila</taxon>
        <taxon>Apidae</taxon>
        <taxon>Melipona</taxon>
    </lineage>
</organism>
<evidence type="ECO:0000313" key="1">
    <source>
        <dbReference type="EMBL" id="KAK1131655.1"/>
    </source>
</evidence>
<protein>
    <submittedName>
        <fullName evidence="1">Uncharacterized protein</fullName>
    </submittedName>
</protein>
<evidence type="ECO:0000313" key="2">
    <source>
        <dbReference type="Proteomes" id="UP001177670"/>
    </source>
</evidence>
<dbReference type="EMBL" id="JAHYIQ010000006">
    <property type="protein sequence ID" value="KAK1131655.1"/>
    <property type="molecule type" value="Genomic_DNA"/>
</dbReference>
<reference evidence="1" key="1">
    <citation type="submission" date="2021-10" db="EMBL/GenBank/DDBJ databases">
        <title>Melipona bicolor Genome sequencing and assembly.</title>
        <authorList>
            <person name="Araujo N.S."/>
            <person name="Arias M.C."/>
        </authorList>
    </citation>
    <scope>NUCLEOTIDE SEQUENCE</scope>
    <source>
        <strain evidence="1">USP_2M_L1-L4_2017</strain>
        <tissue evidence="1">Whole body</tissue>
    </source>
</reference>
<dbReference type="AlphaFoldDB" id="A0AA40KT02"/>
<proteinExistence type="predicted"/>
<gene>
    <name evidence="1" type="ORF">K0M31_017945</name>
</gene>
<keyword evidence="2" id="KW-1185">Reference proteome</keyword>
<name>A0AA40KT02_9HYME</name>
<comment type="caution">
    <text evidence="1">The sequence shown here is derived from an EMBL/GenBank/DDBJ whole genome shotgun (WGS) entry which is preliminary data.</text>
</comment>